<dbReference type="RefSeq" id="WP_085786348.1">
    <property type="nucleotide sequence ID" value="NZ_CP019937.1"/>
</dbReference>
<organism evidence="3 4">
    <name type="scientific">Ketogulonicigenium robustum</name>
    <dbReference type="NCBI Taxonomy" id="92947"/>
    <lineage>
        <taxon>Bacteria</taxon>
        <taxon>Pseudomonadati</taxon>
        <taxon>Pseudomonadota</taxon>
        <taxon>Alphaproteobacteria</taxon>
        <taxon>Rhodobacterales</taxon>
        <taxon>Roseobacteraceae</taxon>
        <taxon>Ketogulonicigenium</taxon>
    </lineage>
</organism>
<evidence type="ECO:0000259" key="2">
    <source>
        <dbReference type="Pfam" id="PF09084"/>
    </source>
</evidence>
<dbReference type="EMBL" id="CP019937">
    <property type="protein sequence ID" value="ARO14869.1"/>
    <property type="molecule type" value="Genomic_DNA"/>
</dbReference>
<sequence>MTRLSRRTLIGTVAATALTAAAMTGAHAQDLPKLTVALAVMDANFNVTTGSAFRLAADMGYFERAGVDVEFVTLDGTPQAVAALRSGAVDLADISVDAAIRLRAENDVPVRGVVAVSMGSAFLIAAKSDIETVDQLAGRSFAIADNGSLDHQLTQAVVRSYDLSPDDMNFVAIGAPDVRVHALAAGRVDATTVSFGTYASIAGTDGVHVLVDADTFSTRAPALSKFVAGLEPTLAEKSDAITRFTSALIDVSRDMEANPQTWIDAAAAARDDLSRDSIAATAELLKTRWCVNGCMEPESLAGSIAFVYSGPDFANTPVLGVDDLTDLSFTQNALQALGTAGGDSLDARN</sequence>
<gene>
    <name evidence="3" type="ORF">BVG79_01523</name>
</gene>
<accession>A0A1W6P099</accession>
<dbReference type="AlphaFoldDB" id="A0A1W6P099"/>
<dbReference type="KEGG" id="kro:BVG79_01523"/>
<proteinExistence type="predicted"/>
<evidence type="ECO:0000313" key="3">
    <source>
        <dbReference type="EMBL" id="ARO14869.1"/>
    </source>
</evidence>
<evidence type="ECO:0000256" key="1">
    <source>
        <dbReference type="SAM" id="SignalP"/>
    </source>
</evidence>
<dbReference type="SUPFAM" id="SSF53850">
    <property type="entry name" value="Periplasmic binding protein-like II"/>
    <property type="match status" value="1"/>
</dbReference>
<reference evidence="3 4" key="1">
    <citation type="submission" date="2017-02" db="EMBL/GenBank/DDBJ databases">
        <title>Ketogulonicigenium robustum SPU B003 Genome sequencing and assembly.</title>
        <authorList>
            <person name="Li Y."/>
            <person name="Liu L."/>
            <person name="Wang C."/>
            <person name="Zhang M."/>
            <person name="Zhang T."/>
            <person name="Zhang Y."/>
        </authorList>
    </citation>
    <scope>NUCLEOTIDE SEQUENCE [LARGE SCALE GENOMIC DNA]</scope>
    <source>
        <strain evidence="3 4">SPU_B003</strain>
    </source>
</reference>
<dbReference type="PROSITE" id="PS51318">
    <property type="entry name" value="TAT"/>
    <property type="match status" value="1"/>
</dbReference>
<dbReference type="InterPro" id="IPR015168">
    <property type="entry name" value="SsuA/THI5"/>
</dbReference>
<feature type="signal peptide" evidence="1">
    <location>
        <begin position="1"/>
        <end position="28"/>
    </location>
</feature>
<keyword evidence="1" id="KW-0732">Signal</keyword>
<dbReference type="OrthoDB" id="5348911at2"/>
<dbReference type="STRING" id="92947.BVG79_01523"/>
<keyword evidence="4" id="KW-1185">Reference proteome</keyword>
<dbReference type="Gene3D" id="3.40.190.10">
    <property type="entry name" value="Periplasmic binding protein-like II"/>
    <property type="match status" value="2"/>
</dbReference>
<protein>
    <submittedName>
        <fullName evidence="3">ABC transporter substrate-binding protein</fullName>
    </submittedName>
</protein>
<dbReference type="Pfam" id="PF09084">
    <property type="entry name" value="NMT1"/>
    <property type="match status" value="1"/>
</dbReference>
<feature type="chain" id="PRO_5012393700" evidence="1">
    <location>
        <begin position="29"/>
        <end position="349"/>
    </location>
</feature>
<dbReference type="InterPro" id="IPR006311">
    <property type="entry name" value="TAT_signal"/>
</dbReference>
<feature type="domain" description="SsuA/THI5-like" evidence="2">
    <location>
        <begin position="55"/>
        <end position="260"/>
    </location>
</feature>
<dbReference type="PANTHER" id="PTHR30024">
    <property type="entry name" value="ALIPHATIC SULFONATES-BINDING PROTEIN-RELATED"/>
    <property type="match status" value="1"/>
</dbReference>
<dbReference type="Proteomes" id="UP000242447">
    <property type="component" value="Chromosome"/>
</dbReference>
<evidence type="ECO:0000313" key="4">
    <source>
        <dbReference type="Proteomes" id="UP000242447"/>
    </source>
</evidence>
<name>A0A1W6P099_9RHOB</name>